<dbReference type="PROSITE" id="PS51677">
    <property type="entry name" value="NODB"/>
    <property type="match status" value="1"/>
</dbReference>
<name>A0A518N3P0_9GAMM</name>
<dbReference type="Proteomes" id="UP000316584">
    <property type="component" value="Chromosome"/>
</dbReference>
<dbReference type="InterPro" id="IPR050248">
    <property type="entry name" value="Polysacc_deacetylase_ArnD"/>
</dbReference>
<sequence>MPQSSPLHAIPRHPHAWAWAALALHAAVAAAWWWLGWPWGLALLLAVHLGFVWGTLRPDSRLFGPVATRFPAAHPEVWLTIDDGPSDDTAAILDLLDAHGARATFFLVGARARARPELTREIAARGHGIGNHSQTHPQARFWALGPGAMRREILDCQRTLADITGTPPRWFRPVVGHANPFVHAPLREAGLARLGWSARGYDAVESDPARVTARIARDLAPGAIVLLHEGAPHGRSVEIVAAALADVRRAGFRAVLPEG</sequence>
<feature type="transmembrane region" description="Helical" evidence="1">
    <location>
        <begin position="39"/>
        <end position="56"/>
    </location>
</feature>
<dbReference type="AlphaFoldDB" id="A0A518N3P0"/>
<dbReference type="GO" id="GO:0016810">
    <property type="term" value="F:hydrolase activity, acting on carbon-nitrogen (but not peptide) bonds"/>
    <property type="evidence" value="ECO:0007669"/>
    <property type="project" value="InterPro"/>
</dbReference>
<protein>
    <submittedName>
        <fullName evidence="3">Polysaccharide deacetylase family protein</fullName>
    </submittedName>
</protein>
<evidence type="ECO:0000313" key="3">
    <source>
        <dbReference type="EMBL" id="QDW66532.1"/>
    </source>
</evidence>
<evidence type="ECO:0000313" key="4">
    <source>
        <dbReference type="Proteomes" id="UP000316584"/>
    </source>
</evidence>
<dbReference type="OrthoDB" id="276604at2"/>
<dbReference type="Pfam" id="PF01522">
    <property type="entry name" value="Polysacc_deac_1"/>
    <property type="match status" value="1"/>
</dbReference>
<accession>A0A518N3P0</accession>
<dbReference type="PANTHER" id="PTHR10587">
    <property type="entry name" value="GLYCOSYL TRANSFERASE-RELATED"/>
    <property type="match status" value="1"/>
</dbReference>
<feature type="domain" description="NodB homology" evidence="2">
    <location>
        <begin position="75"/>
        <end position="259"/>
    </location>
</feature>
<dbReference type="RefSeq" id="WP_144891367.1">
    <property type="nucleotide sequence ID" value="NZ_CP042218.1"/>
</dbReference>
<keyword evidence="1" id="KW-1133">Transmembrane helix</keyword>
<reference evidence="3 4" key="1">
    <citation type="submission" date="2019-07" db="EMBL/GenBank/DDBJ databases">
        <title>Full genome sequence of Luteimonas sp. Gr-4.</title>
        <authorList>
            <person name="Im W.-T."/>
        </authorList>
    </citation>
    <scope>NUCLEOTIDE SEQUENCE [LARGE SCALE GENOMIC DNA]</scope>
    <source>
        <strain evidence="3 4">Gr-4</strain>
    </source>
</reference>
<keyword evidence="4" id="KW-1185">Reference proteome</keyword>
<dbReference type="GO" id="GO:0005975">
    <property type="term" value="P:carbohydrate metabolic process"/>
    <property type="evidence" value="ECO:0007669"/>
    <property type="project" value="InterPro"/>
</dbReference>
<dbReference type="KEGG" id="lug:FPZ22_06180"/>
<keyword evidence="1" id="KW-0812">Transmembrane</keyword>
<feature type="transmembrane region" description="Helical" evidence="1">
    <location>
        <begin position="16"/>
        <end position="33"/>
    </location>
</feature>
<proteinExistence type="predicted"/>
<gene>
    <name evidence="3" type="ORF">FPZ22_06180</name>
</gene>
<evidence type="ECO:0000256" key="1">
    <source>
        <dbReference type="SAM" id="Phobius"/>
    </source>
</evidence>
<dbReference type="CDD" id="cd10917">
    <property type="entry name" value="CE4_NodB_like_6s_7s"/>
    <property type="match status" value="1"/>
</dbReference>
<dbReference type="InterPro" id="IPR011330">
    <property type="entry name" value="Glyco_hydro/deAcase_b/a-brl"/>
</dbReference>
<dbReference type="Gene3D" id="3.20.20.370">
    <property type="entry name" value="Glycoside hydrolase/deacetylase"/>
    <property type="match status" value="1"/>
</dbReference>
<dbReference type="InterPro" id="IPR002509">
    <property type="entry name" value="NODB_dom"/>
</dbReference>
<keyword evidence="1" id="KW-0472">Membrane</keyword>
<dbReference type="PANTHER" id="PTHR10587:SF137">
    <property type="entry name" value="4-DEOXY-4-FORMAMIDO-L-ARABINOSE-PHOSPHOUNDECAPRENOL DEFORMYLASE ARND-RELATED"/>
    <property type="match status" value="1"/>
</dbReference>
<organism evidence="3 4">
    <name type="scientific">Luteimonas granuli</name>
    <dbReference type="NCBI Taxonomy" id="1176533"/>
    <lineage>
        <taxon>Bacteria</taxon>
        <taxon>Pseudomonadati</taxon>
        <taxon>Pseudomonadota</taxon>
        <taxon>Gammaproteobacteria</taxon>
        <taxon>Lysobacterales</taxon>
        <taxon>Lysobacteraceae</taxon>
        <taxon>Luteimonas</taxon>
    </lineage>
</organism>
<dbReference type="EMBL" id="CP042218">
    <property type="protein sequence ID" value="QDW66532.1"/>
    <property type="molecule type" value="Genomic_DNA"/>
</dbReference>
<dbReference type="SUPFAM" id="SSF88713">
    <property type="entry name" value="Glycoside hydrolase/deacetylase"/>
    <property type="match status" value="1"/>
</dbReference>
<evidence type="ECO:0000259" key="2">
    <source>
        <dbReference type="PROSITE" id="PS51677"/>
    </source>
</evidence>